<name>A0A6G6GJB0_9FLAO</name>
<accession>A0A6G6GJB0</accession>
<dbReference type="KEGG" id="mgel:G5B37_03350"/>
<reference evidence="1 2" key="1">
    <citation type="submission" date="2020-02" db="EMBL/GenBank/DDBJ databases">
        <title>Complete genome sequence of Flavobacteriaceae bacterium.</title>
        <authorList>
            <person name="Kim S.-J."/>
            <person name="Kim Y.-S."/>
            <person name="Kim K.-H."/>
        </authorList>
    </citation>
    <scope>NUCLEOTIDE SEQUENCE [LARGE SCALE GENOMIC DNA]</scope>
    <source>
        <strain evidence="1 2">RR4-40</strain>
    </source>
</reference>
<dbReference type="EMBL" id="CP049057">
    <property type="protein sequence ID" value="QIE58628.1"/>
    <property type="molecule type" value="Genomic_DNA"/>
</dbReference>
<evidence type="ECO:0000313" key="2">
    <source>
        <dbReference type="Proteomes" id="UP000505306"/>
    </source>
</evidence>
<evidence type="ECO:0000313" key="1">
    <source>
        <dbReference type="EMBL" id="QIE58628.1"/>
    </source>
</evidence>
<proteinExistence type="predicted"/>
<dbReference type="RefSeq" id="WP_164678661.1">
    <property type="nucleotide sequence ID" value="NZ_CP049057.1"/>
</dbReference>
<dbReference type="Proteomes" id="UP000505306">
    <property type="component" value="Chromosome"/>
</dbReference>
<keyword evidence="2" id="KW-1185">Reference proteome</keyword>
<gene>
    <name evidence="1" type="ORF">G5B37_03350</name>
</gene>
<protein>
    <submittedName>
        <fullName evidence="1">Uncharacterized protein</fullName>
    </submittedName>
</protein>
<sequence>MNLFQSTFYYIANKKENNQLEKPFLDFKRQLDVYEKQFSLTLKSYIKEWDNELLKLKTDYETSRKEADKVYEEVMAEVGTDDDFAPNYAMNVSGLDYLESNYAENHEIIENKYKEFLDLYSKSILVSLYALNESSLNQICKVSADLFSKKIKPSHFNSRDYLNSSIDYLELVLEIDTSILEKYISKLKDIQFIRNKIVHAGSIFSDNKIEDVVKRNEKLLHFDNDSQYLKIISSKFIKELFTLFKELYCEILWLIDEKQNSQILKNGIKYWLGLLDSNIFITQVKYERVSLNNRSINFKLSSRKKTIPKIDCRMSLKRAKEKKVEITDQTTSNEVNEFMELENKSNGYRLSDVVKIFDFDNEKFELNLLIY</sequence>
<organism evidence="1 2">
    <name type="scientific">Rasiella rasia</name>
    <dbReference type="NCBI Taxonomy" id="2744027"/>
    <lineage>
        <taxon>Bacteria</taxon>
        <taxon>Pseudomonadati</taxon>
        <taxon>Bacteroidota</taxon>
        <taxon>Flavobacteriia</taxon>
        <taxon>Flavobacteriales</taxon>
        <taxon>Flavobacteriaceae</taxon>
        <taxon>Rasiella</taxon>
    </lineage>
</organism>
<dbReference type="AlphaFoldDB" id="A0A6G6GJB0"/>